<keyword evidence="5" id="KW-1185">Reference proteome</keyword>
<evidence type="ECO:0008006" key="6">
    <source>
        <dbReference type="Google" id="ProtNLM"/>
    </source>
</evidence>
<feature type="region of interest" description="Disordered" evidence="3">
    <location>
        <begin position="274"/>
        <end position="308"/>
    </location>
</feature>
<dbReference type="GO" id="GO:0007020">
    <property type="term" value="P:microtubule nucleation"/>
    <property type="evidence" value="ECO:0007669"/>
    <property type="project" value="TreeGrafter"/>
</dbReference>
<feature type="region of interest" description="Disordered" evidence="3">
    <location>
        <begin position="81"/>
        <end position="113"/>
    </location>
</feature>
<accession>A0A058YZV0</accession>
<proteinExistence type="inferred from homology"/>
<sequence length="308" mass="32324">MWRGAEAERDRLRDRVRELEQLNDDFERSQRVVSASLADLEARFTQIMEHNVLLENEKIEQAALIQHLREDLRDTKHELQVLTASRDPGPSTPVRSPGSRRPAPGVTPPAAGTPAAASIRLVASPAGHHPRTPGSIRQPGTAGAGPASPTPGRLAPGLALLISPPAVAERLRESNLIATDGVASGAALDPGPGSPSRPAGLGNGPRAEAGAPAGPEAPAPSLDLMLAPGSPGVIRPDRTHVMARVHALEEQIRACRELFAGMYSSLVPVPFPEMAPGRPAGQQPAPVPTSTPLLEPANAGPEEEMESY</sequence>
<dbReference type="GeneID" id="20530736"/>
<dbReference type="GO" id="GO:0005871">
    <property type="term" value="C:kinesin complex"/>
    <property type="evidence" value="ECO:0007669"/>
    <property type="project" value="TreeGrafter"/>
</dbReference>
<gene>
    <name evidence="4" type="ORF">H696_06011</name>
</gene>
<dbReference type="GO" id="GO:0000776">
    <property type="term" value="C:kinetochore"/>
    <property type="evidence" value="ECO:0007669"/>
    <property type="project" value="TreeGrafter"/>
</dbReference>
<dbReference type="OrthoDB" id="5877028at2759"/>
<evidence type="ECO:0000256" key="2">
    <source>
        <dbReference type="ARBA" id="ARBA00023054"/>
    </source>
</evidence>
<dbReference type="STRING" id="691883.A0A058YZV0"/>
<dbReference type="GO" id="GO:0007100">
    <property type="term" value="P:mitotic centrosome separation"/>
    <property type="evidence" value="ECO:0007669"/>
    <property type="project" value="TreeGrafter"/>
</dbReference>
<feature type="region of interest" description="Disordered" evidence="3">
    <location>
        <begin position="186"/>
        <end position="224"/>
    </location>
</feature>
<feature type="region of interest" description="Disordered" evidence="3">
    <location>
        <begin position="125"/>
        <end position="156"/>
    </location>
</feature>
<comment type="similarity">
    <text evidence="1">Belongs to the nudE family.</text>
</comment>
<dbReference type="GO" id="GO:0000132">
    <property type="term" value="P:establishment of mitotic spindle orientation"/>
    <property type="evidence" value="ECO:0007669"/>
    <property type="project" value="TreeGrafter"/>
</dbReference>
<dbReference type="Gene3D" id="6.10.250.1080">
    <property type="match status" value="1"/>
</dbReference>
<dbReference type="GO" id="GO:0007059">
    <property type="term" value="P:chromosome segregation"/>
    <property type="evidence" value="ECO:0007669"/>
    <property type="project" value="TreeGrafter"/>
</dbReference>
<evidence type="ECO:0000313" key="4">
    <source>
        <dbReference type="EMBL" id="KCV67490.1"/>
    </source>
</evidence>
<feature type="compositionally biased region" description="Low complexity" evidence="3">
    <location>
        <begin position="102"/>
        <end position="113"/>
    </location>
</feature>
<dbReference type="RefSeq" id="XP_009498051.1">
    <property type="nucleotide sequence ID" value="XM_009499776.1"/>
</dbReference>
<dbReference type="InterPro" id="IPR033494">
    <property type="entry name" value="NUDE"/>
</dbReference>
<feature type="compositionally biased region" description="Low complexity" evidence="3">
    <location>
        <begin position="275"/>
        <end position="284"/>
    </location>
</feature>
<dbReference type="PANTHER" id="PTHR10921:SF1">
    <property type="entry name" value="NUCLEAR DISTRIBUTION PROTEIN NUDE HOMOLOG"/>
    <property type="match status" value="1"/>
</dbReference>
<dbReference type="GO" id="GO:0051642">
    <property type="term" value="P:centrosome localization"/>
    <property type="evidence" value="ECO:0007669"/>
    <property type="project" value="TreeGrafter"/>
</dbReference>
<evidence type="ECO:0000256" key="1">
    <source>
        <dbReference type="ARBA" id="ARBA00007429"/>
    </source>
</evidence>
<dbReference type="GO" id="GO:0008017">
    <property type="term" value="F:microtubule binding"/>
    <property type="evidence" value="ECO:0007669"/>
    <property type="project" value="InterPro"/>
</dbReference>
<evidence type="ECO:0000313" key="5">
    <source>
        <dbReference type="Proteomes" id="UP000030693"/>
    </source>
</evidence>
<dbReference type="EMBL" id="KB932217">
    <property type="protein sequence ID" value="KCV67490.1"/>
    <property type="molecule type" value="Genomic_DNA"/>
</dbReference>
<dbReference type="AlphaFoldDB" id="A0A058YZV0"/>
<keyword evidence="2" id="KW-0175">Coiled coil</keyword>
<name>A0A058YZV0_FONAL</name>
<protein>
    <recommendedName>
        <fullName evidence="6">NUDE domain-containing protein</fullName>
    </recommendedName>
</protein>
<dbReference type="eggNOG" id="KOG1853">
    <property type="taxonomic scope" value="Eukaryota"/>
</dbReference>
<dbReference type="Proteomes" id="UP000030693">
    <property type="component" value="Unassembled WGS sequence"/>
</dbReference>
<reference evidence="4" key="1">
    <citation type="submission" date="2013-04" db="EMBL/GenBank/DDBJ databases">
        <title>The Genome Sequence of Fonticula alba ATCC 38817.</title>
        <authorList>
            <consortium name="The Broad Institute Genomics Platform"/>
            <person name="Russ C."/>
            <person name="Cuomo C."/>
            <person name="Burger G."/>
            <person name="Gray M.W."/>
            <person name="Holland P.W.H."/>
            <person name="King N."/>
            <person name="Lang F.B.F."/>
            <person name="Roger A.J."/>
            <person name="Ruiz-Trillo I."/>
            <person name="Brown M."/>
            <person name="Walker B."/>
            <person name="Young S."/>
            <person name="Zeng Q."/>
            <person name="Gargeya S."/>
            <person name="Fitzgerald M."/>
            <person name="Haas B."/>
            <person name="Abouelleil A."/>
            <person name="Allen A.W."/>
            <person name="Alvarado L."/>
            <person name="Arachchi H.M."/>
            <person name="Berlin A.M."/>
            <person name="Chapman S.B."/>
            <person name="Gainer-Dewar J."/>
            <person name="Goldberg J."/>
            <person name="Griggs A."/>
            <person name="Gujja S."/>
            <person name="Hansen M."/>
            <person name="Howarth C."/>
            <person name="Imamovic A."/>
            <person name="Ireland A."/>
            <person name="Larimer J."/>
            <person name="McCowan C."/>
            <person name="Murphy C."/>
            <person name="Pearson M."/>
            <person name="Poon T.W."/>
            <person name="Priest M."/>
            <person name="Roberts A."/>
            <person name="Saif S."/>
            <person name="Shea T."/>
            <person name="Sisk P."/>
            <person name="Sykes S."/>
            <person name="Wortman J."/>
            <person name="Nusbaum C."/>
            <person name="Birren B."/>
        </authorList>
    </citation>
    <scope>NUCLEOTIDE SEQUENCE [LARGE SCALE GENOMIC DNA]</scope>
    <source>
        <strain evidence="4">ATCC 38817</strain>
    </source>
</reference>
<organism evidence="4">
    <name type="scientific">Fonticula alba</name>
    <name type="common">Slime mold</name>
    <dbReference type="NCBI Taxonomy" id="691883"/>
    <lineage>
        <taxon>Eukaryota</taxon>
        <taxon>Rotosphaerida</taxon>
        <taxon>Fonticulaceae</taxon>
        <taxon>Fonticula</taxon>
    </lineage>
</organism>
<evidence type="ECO:0000256" key="3">
    <source>
        <dbReference type="SAM" id="MobiDB-lite"/>
    </source>
</evidence>
<dbReference type="GO" id="GO:0005813">
    <property type="term" value="C:centrosome"/>
    <property type="evidence" value="ECO:0007669"/>
    <property type="project" value="TreeGrafter"/>
</dbReference>
<feature type="compositionally biased region" description="Low complexity" evidence="3">
    <location>
        <begin position="207"/>
        <end position="220"/>
    </location>
</feature>
<dbReference type="PANTHER" id="PTHR10921">
    <property type="entry name" value="NUCLEAR DISTRIBUTION PROTEIN NUDE HOMOLOG 1"/>
    <property type="match status" value="1"/>
</dbReference>
<dbReference type="GO" id="GO:0047496">
    <property type="term" value="P:vesicle transport along microtubule"/>
    <property type="evidence" value="ECO:0007669"/>
    <property type="project" value="TreeGrafter"/>
</dbReference>